<evidence type="ECO:0000313" key="2">
    <source>
        <dbReference type="Proteomes" id="UP000281261"/>
    </source>
</evidence>
<dbReference type="PANTHER" id="PTHR36120:SF2">
    <property type="entry name" value="FUCOSE ISOMERASE"/>
    <property type="match status" value="1"/>
</dbReference>
<sequence>TSPWVIGEGFILKSHFETGKGVGISVKYKEGTMVTIARLSPDLSTLRIIKGKIKKGEPFSDKHCRTQVIVELESDGMILLDKSIGNHYAMVVGDYVLELKAFAKALGLNVEVL</sequence>
<evidence type="ECO:0000313" key="1">
    <source>
        <dbReference type="EMBL" id="RLC35825.1"/>
    </source>
</evidence>
<dbReference type="AlphaFoldDB" id="A0A420ZB03"/>
<dbReference type="PANTHER" id="PTHR36120">
    <property type="entry name" value="FUCOSE ISOMERASE"/>
    <property type="match status" value="1"/>
</dbReference>
<dbReference type="EMBL" id="QMNG01000115">
    <property type="protein sequence ID" value="RLC35825.1"/>
    <property type="molecule type" value="Genomic_DNA"/>
</dbReference>
<organism evidence="1 2">
    <name type="scientific">candidate division Kazan bacterium</name>
    <dbReference type="NCBI Taxonomy" id="2202143"/>
    <lineage>
        <taxon>Bacteria</taxon>
        <taxon>Bacteria division Kazan-3B-28</taxon>
    </lineage>
</organism>
<comment type="caution">
    <text evidence="1">The sequence shown here is derived from an EMBL/GenBank/DDBJ whole genome shotgun (WGS) entry which is preliminary data.</text>
</comment>
<gene>
    <name evidence="1" type="ORF">DRH29_05720</name>
</gene>
<dbReference type="Proteomes" id="UP000281261">
    <property type="component" value="Unassembled WGS sequence"/>
</dbReference>
<name>A0A420ZB03_UNCK3</name>
<protein>
    <recommendedName>
        <fullName evidence="3">L-fucose isomerase C-terminal domain-containing protein</fullName>
    </recommendedName>
</protein>
<accession>A0A420ZB03</accession>
<reference evidence="1 2" key="1">
    <citation type="submission" date="2018-06" db="EMBL/GenBank/DDBJ databases">
        <title>Extensive metabolic versatility and redundancy in microbially diverse, dynamic hydrothermal sediments.</title>
        <authorList>
            <person name="Dombrowski N."/>
            <person name="Teske A."/>
            <person name="Baker B.J."/>
        </authorList>
    </citation>
    <scope>NUCLEOTIDE SEQUENCE [LARGE SCALE GENOMIC DNA]</scope>
    <source>
        <strain evidence="1">B79_G16</strain>
    </source>
</reference>
<proteinExistence type="predicted"/>
<feature type="non-terminal residue" evidence="1">
    <location>
        <position position="1"/>
    </location>
</feature>
<evidence type="ECO:0008006" key="3">
    <source>
        <dbReference type="Google" id="ProtNLM"/>
    </source>
</evidence>